<dbReference type="Gene3D" id="3.30.565.10">
    <property type="entry name" value="Histidine kinase-like ATPase, C-terminal domain"/>
    <property type="match status" value="1"/>
</dbReference>
<dbReference type="GO" id="GO:0004674">
    <property type="term" value="F:protein serine/threonine kinase activity"/>
    <property type="evidence" value="ECO:0007669"/>
    <property type="project" value="UniProtKB-KW"/>
</dbReference>
<evidence type="ECO:0000259" key="3">
    <source>
        <dbReference type="Pfam" id="PF13581"/>
    </source>
</evidence>
<evidence type="ECO:0000256" key="1">
    <source>
        <dbReference type="ARBA" id="ARBA00022527"/>
    </source>
</evidence>
<dbReference type="InterPro" id="IPR003594">
    <property type="entry name" value="HATPase_dom"/>
</dbReference>
<dbReference type="Pfam" id="PF13581">
    <property type="entry name" value="HATPase_c_2"/>
    <property type="match status" value="1"/>
</dbReference>
<evidence type="ECO:0000313" key="5">
    <source>
        <dbReference type="Proteomes" id="UP000559182"/>
    </source>
</evidence>
<reference evidence="4 5" key="1">
    <citation type="submission" date="2020-08" db="EMBL/GenBank/DDBJ databases">
        <title>Sequencing the genomes of 1000 actinobacteria strains.</title>
        <authorList>
            <person name="Klenk H.-P."/>
        </authorList>
    </citation>
    <scope>NUCLEOTIDE SEQUENCE [LARGE SCALE GENOMIC DNA]</scope>
    <source>
        <strain evidence="4 5">DSM 105369</strain>
    </source>
</reference>
<dbReference type="CDD" id="cd16936">
    <property type="entry name" value="HATPase_RsbW-like"/>
    <property type="match status" value="1"/>
</dbReference>
<dbReference type="AlphaFoldDB" id="A0A839NGY5"/>
<name>A0A839NGY5_9MICO</name>
<feature type="compositionally biased region" description="Basic and acidic residues" evidence="2">
    <location>
        <begin position="82"/>
        <end position="94"/>
    </location>
</feature>
<feature type="domain" description="Histidine kinase/HSP90-like ATPase" evidence="3">
    <location>
        <begin position="19"/>
        <end position="132"/>
    </location>
</feature>
<accession>A0A839NGY5</accession>
<sequence>MSDKHRAEPWVRTVRLPWTIDSVPQVREEVVADLGTGKLPDNVVEEAETVVAELVANAILHGRPLPDGTVRVRWRARPPRVEIEVTDGGSDKQPKPKPQADWAPSGRGLRIVRSLAYEWGVDDDDGHTMVWAALGGASRRRI</sequence>
<gene>
    <name evidence="4" type="ORF">FHU39_003967</name>
</gene>
<proteinExistence type="predicted"/>
<protein>
    <submittedName>
        <fullName evidence="4">Anti-sigma regulatory factor (Ser/Thr protein kinase)</fullName>
    </submittedName>
</protein>
<dbReference type="PANTHER" id="PTHR35526:SF3">
    <property type="entry name" value="ANTI-SIGMA-F FACTOR RSBW"/>
    <property type="match status" value="1"/>
</dbReference>
<comment type="caution">
    <text evidence="4">The sequence shown here is derived from an EMBL/GenBank/DDBJ whole genome shotgun (WGS) entry which is preliminary data.</text>
</comment>
<feature type="region of interest" description="Disordered" evidence="2">
    <location>
        <begin position="82"/>
        <end position="106"/>
    </location>
</feature>
<evidence type="ECO:0000256" key="2">
    <source>
        <dbReference type="SAM" id="MobiDB-lite"/>
    </source>
</evidence>
<evidence type="ECO:0000313" key="4">
    <source>
        <dbReference type="EMBL" id="MBB2893931.1"/>
    </source>
</evidence>
<organism evidence="4 5">
    <name type="scientific">Flexivirga oryzae</name>
    <dbReference type="NCBI Taxonomy" id="1794944"/>
    <lineage>
        <taxon>Bacteria</taxon>
        <taxon>Bacillati</taxon>
        <taxon>Actinomycetota</taxon>
        <taxon>Actinomycetes</taxon>
        <taxon>Micrococcales</taxon>
        <taxon>Dermacoccaceae</taxon>
        <taxon>Flexivirga</taxon>
    </lineage>
</organism>
<keyword evidence="5" id="KW-1185">Reference proteome</keyword>
<dbReference type="EMBL" id="JACHVQ010000004">
    <property type="protein sequence ID" value="MBB2893931.1"/>
    <property type="molecule type" value="Genomic_DNA"/>
</dbReference>
<dbReference type="RefSeq" id="WP_183322400.1">
    <property type="nucleotide sequence ID" value="NZ_JACHVQ010000004.1"/>
</dbReference>
<keyword evidence="1" id="KW-0723">Serine/threonine-protein kinase</keyword>
<keyword evidence="1" id="KW-0808">Transferase</keyword>
<dbReference type="InterPro" id="IPR036890">
    <property type="entry name" value="HATPase_C_sf"/>
</dbReference>
<dbReference type="SUPFAM" id="SSF55874">
    <property type="entry name" value="ATPase domain of HSP90 chaperone/DNA topoisomerase II/histidine kinase"/>
    <property type="match status" value="1"/>
</dbReference>
<dbReference type="PANTHER" id="PTHR35526">
    <property type="entry name" value="ANTI-SIGMA-F FACTOR RSBW-RELATED"/>
    <property type="match status" value="1"/>
</dbReference>
<dbReference type="Proteomes" id="UP000559182">
    <property type="component" value="Unassembled WGS sequence"/>
</dbReference>
<dbReference type="InterPro" id="IPR050267">
    <property type="entry name" value="Anti-sigma-factor_SerPK"/>
</dbReference>
<keyword evidence="1" id="KW-0418">Kinase</keyword>